<dbReference type="Proteomes" id="UP000193380">
    <property type="component" value="Unassembled WGS sequence"/>
</dbReference>
<dbReference type="AlphaFoldDB" id="A0A060YNQ6"/>
<proteinExistence type="predicted"/>
<name>A0A060YNQ6_ONCMY</name>
<dbReference type="InterPro" id="IPR013783">
    <property type="entry name" value="Ig-like_fold"/>
</dbReference>
<evidence type="ECO:0000256" key="1">
    <source>
        <dbReference type="SAM" id="Phobius"/>
    </source>
</evidence>
<gene>
    <name evidence="3" type="ORF">GSONMT00024127001</name>
</gene>
<dbReference type="SUPFAM" id="SSF48726">
    <property type="entry name" value="Immunoglobulin"/>
    <property type="match status" value="1"/>
</dbReference>
<evidence type="ECO:0000313" key="3">
    <source>
        <dbReference type="EMBL" id="CDQ90720.1"/>
    </source>
</evidence>
<dbReference type="PaxDb" id="8022-A0A060YNQ6"/>
<feature type="domain" description="Ig-like" evidence="2">
    <location>
        <begin position="19"/>
        <end position="82"/>
    </location>
</feature>
<protein>
    <recommendedName>
        <fullName evidence="2">Ig-like domain-containing protein</fullName>
    </recommendedName>
</protein>
<organism evidence="3 4">
    <name type="scientific">Oncorhynchus mykiss</name>
    <name type="common">Rainbow trout</name>
    <name type="synonym">Salmo gairdneri</name>
    <dbReference type="NCBI Taxonomy" id="8022"/>
    <lineage>
        <taxon>Eukaryota</taxon>
        <taxon>Metazoa</taxon>
        <taxon>Chordata</taxon>
        <taxon>Craniata</taxon>
        <taxon>Vertebrata</taxon>
        <taxon>Euteleostomi</taxon>
        <taxon>Actinopterygii</taxon>
        <taxon>Neopterygii</taxon>
        <taxon>Teleostei</taxon>
        <taxon>Protacanthopterygii</taxon>
        <taxon>Salmoniformes</taxon>
        <taxon>Salmonidae</taxon>
        <taxon>Salmoninae</taxon>
        <taxon>Oncorhynchus</taxon>
    </lineage>
</organism>
<dbReference type="InterPro" id="IPR007110">
    <property type="entry name" value="Ig-like_dom"/>
</dbReference>
<feature type="transmembrane region" description="Helical" evidence="1">
    <location>
        <begin position="98"/>
        <end position="121"/>
    </location>
</feature>
<evidence type="ECO:0000313" key="4">
    <source>
        <dbReference type="Proteomes" id="UP000193380"/>
    </source>
</evidence>
<reference evidence="3" key="2">
    <citation type="submission" date="2014-03" db="EMBL/GenBank/DDBJ databases">
        <authorList>
            <person name="Genoscope - CEA"/>
        </authorList>
    </citation>
    <scope>NUCLEOTIDE SEQUENCE</scope>
</reference>
<dbReference type="Gene3D" id="2.60.40.10">
    <property type="entry name" value="Immunoglobulins"/>
    <property type="match status" value="1"/>
</dbReference>
<dbReference type="InterPro" id="IPR036179">
    <property type="entry name" value="Ig-like_dom_sf"/>
</dbReference>
<reference evidence="3" key="1">
    <citation type="journal article" date="2014" name="Nat. Commun.">
        <title>The rainbow trout genome provides novel insights into evolution after whole-genome duplication in vertebrates.</title>
        <authorList>
            <person name="Berthelot C."/>
            <person name="Brunet F."/>
            <person name="Chalopin D."/>
            <person name="Juanchich A."/>
            <person name="Bernard M."/>
            <person name="Noel B."/>
            <person name="Bento P."/>
            <person name="Da Silva C."/>
            <person name="Labadie K."/>
            <person name="Alberti A."/>
            <person name="Aury J.M."/>
            <person name="Louis A."/>
            <person name="Dehais P."/>
            <person name="Bardou P."/>
            <person name="Montfort J."/>
            <person name="Klopp C."/>
            <person name="Cabau C."/>
            <person name="Gaspin C."/>
            <person name="Thorgaard G.H."/>
            <person name="Boussaha M."/>
            <person name="Quillet E."/>
            <person name="Guyomard R."/>
            <person name="Galiana D."/>
            <person name="Bobe J."/>
            <person name="Volff J.N."/>
            <person name="Genet C."/>
            <person name="Wincker P."/>
            <person name="Jaillon O."/>
            <person name="Roest Crollius H."/>
            <person name="Guiguen Y."/>
        </authorList>
    </citation>
    <scope>NUCLEOTIDE SEQUENCE [LARGE SCALE GENOMIC DNA]</scope>
</reference>
<dbReference type="PROSITE" id="PS50835">
    <property type="entry name" value="IG_LIKE"/>
    <property type="match status" value="1"/>
</dbReference>
<dbReference type="EMBL" id="FR910867">
    <property type="protein sequence ID" value="CDQ90720.1"/>
    <property type="molecule type" value="Genomic_DNA"/>
</dbReference>
<sequence length="135" mass="15110">MNCFHSSAYSLSEDSHYPGDTVKLQCELSDYTDWTYHWLINKEWLYRQTSKTATISLSDQAGQYQCEGTRTRPPHNSYLSLSFHISVTGVTPGPSTSVLVGVVVGLVVAGVLLAILLILLCRYKTQKVRHLSFVI</sequence>
<accession>A0A060YNQ6</accession>
<keyword evidence="1" id="KW-0472">Membrane</keyword>
<keyword evidence="1" id="KW-0812">Transmembrane</keyword>
<evidence type="ECO:0000259" key="2">
    <source>
        <dbReference type="PROSITE" id="PS50835"/>
    </source>
</evidence>
<keyword evidence="1" id="KW-1133">Transmembrane helix</keyword>